<dbReference type="PRINTS" id="PR01004">
    <property type="entry name" value="FLGFLIJ"/>
</dbReference>
<dbReference type="GO" id="GO:0003774">
    <property type="term" value="F:cytoskeletal motor activity"/>
    <property type="evidence" value="ECO:0007669"/>
    <property type="project" value="InterPro"/>
</dbReference>
<proteinExistence type="inferred from homology"/>
<dbReference type="Pfam" id="PF02050">
    <property type="entry name" value="FliJ"/>
    <property type="match status" value="1"/>
</dbReference>
<keyword evidence="13" id="KW-1185">Reference proteome</keyword>
<protein>
    <recommendedName>
        <fullName evidence="3">Flagellar FliJ protein</fullName>
    </recommendedName>
</protein>
<sequence>MAQFRFAFLLSLSREQREDAARIMQSAAAKTETARQKLFQVESYRSEYRARLTQSGQGGMTVTQWRDFQLFLGRLDEAATQQMTEVERLQREYDKFKAAWQECEKKVKAFETLETRHNANELKREARQEQKLVDEFNSRPRGDRAM</sequence>
<dbReference type="GO" id="GO:0005886">
    <property type="term" value="C:plasma membrane"/>
    <property type="evidence" value="ECO:0007669"/>
    <property type="project" value="UniProtKB-SubCell"/>
</dbReference>
<evidence type="ECO:0000256" key="7">
    <source>
        <dbReference type="ARBA" id="ARBA00022795"/>
    </source>
</evidence>
<dbReference type="GO" id="GO:0071973">
    <property type="term" value="P:bacterial-type flagellum-dependent cell motility"/>
    <property type="evidence" value="ECO:0007669"/>
    <property type="project" value="InterPro"/>
</dbReference>
<dbReference type="GO" id="GO:0015031">
    <property type="term" value="P:protein transport"/>
    <property type="evidence" value="ECO:0007669"/>
    <property type="project" value="UniProtKB-KW"/>
</dbReference>
<evidence type="ECO:0000256" key="10">
    <source>
        <dbReference type="ARBA" id="ARBA00023225"/>
    </source>
</evidence>
<keyword evidence="10" id="KW-1006">Bacterial flagellum protein export</keyword>
<dbReference type="GO" id="GO:0044781">
    <property type="term" value="P:bacterial-type flagellum organization"/>
    <property type="evidence" value="ECO:0007669"/>
    <property type="project" value="UniProtKB-KW"/>
</dbReference>
<keyword evidence="9" id="KW-0472">Membrane</keyword>
<evidence type="ECO:0000313" key="13">
    <source>
        <dbReference type="Proteomes" id="UP000543030"/>
    </source>
</evidence>
<evidence type="ECO:0000256" key="3">
    <source>
        <dbReference type="ARBA" id="ARBA00020392"/>
    </source>
</evidence>
<dbReference type="InterPro" id="IPR053716">
    <property type="entry name" value="Flag_assembly_chemotaxis_eff"/>
</dbReference>
<evidence type="ECO:0000256" key="1">
    <source>
        <dbReference type="ARBA" id="ARBA00004413"/>
    </source>
</evidence>
<evidence type="ECO:0000256" key="9">
    <source>
        <dbReference type="ARBA" id="ARBA00023136"/>
    </source>
</evidence>
<dbReference type="PIRSF" id="PIRSF019404">
    <property type="entry name" value="FliJ"/>
    <property type="match status" value="1"/>
</dbReference>
<keyword evidence="12" id="KW-0969">Cilium</keyword>
<evidence type="ECO:0000256" key="6">
    <source>
        <dbReference type="ARBA" id="ARBA00022500"/>
    </source>
</evidence>
<keyword evidence="12" id="KW-0282">Flagellum</keyword>
<evidence type="ECO:0000256" key="2">
    <source>
        <dbReference type="ARBA" id="ARBA00010004"/>
    </source>
</evidence>
<keyword evidence="4" id="KW-0813">Transport</keyword>
<keyword evidence="7" id="KW-1005">Bacterial flagellum biogenesis</keyword>
<dbReference type="AlphaFoldDB" id="A0A840RJR1"/>
<feature type="region of interest" description="Disordered" evidence="11">
    <location>
        <begin position="121"/>
        <end position="146"/>
    </location>
</feature>
<organism evidence="12 13">
    <name type="scientific">Silvimonas terrae</name>
    <dbReference type="NCBI Taxonomy" id="300266"/>
    <lineage>
        <taxon>Bacteria</taxon>
        <taxon>Pseudomonadati</taxon>
        <taxon>Pseudomonadota</taxon>
        <taxon>Betaproteobacteria</taxon>
        <taxon>Neisseriales</taxon>
        <taxon>Chitinibacteraceae</taxon>
        <taxon>Silvimonas</taxon>
    </lineage>
</organism>
<dbReference type="InterPro" id="IPR012823">
    <property type="entry name" value="Flagell_FliJ"/>
</dbReference>
<dbReference type="InterPro" id="IPR018006">
    <property type="entry name" value="Flag_FliJ_proteobac"/>
</dbReference>
<dbReference type="NCBIfam" id="TIGR02473">
    <property type="entry name" value="flagell_FliJ"/>
    <property type="match status" value="1"/>
</dbReference>
<evidence type="ECO:0000256" key="11">
    <source>
        <dbReference type="SAM" id="MobiDB-lite"/>
    </source>
</evidence>
<reference evidence="12 13" key="1">
    <citation type="submission" date="2020-08" db="EMBL/GenBank/DDBJ databases">
        <title>Genomic Encyclopedia of Type Strains, Phase IV (KMG-IV): sequencing the most valuable type-strain genomes for metagenomic binning, comparative biology and taxonomic classification.</title>
        <authorList>
            <person name="Goeker M."/>
        </authorList>
    </citation>
    <scope>NUCLEOTIDE SEQUENCE [LARGE SCALE GENOMIC DNA]</scope>
    <source>
        <strain evidence="12 13">DSM 18233</strain>
    </source>
</reference>
<dbReference type="EMBL" id="JACHHN010000008">
    <property type="protein sequence ID" value="MBB5192824.1"/>
    <property type="molecule type" value="Genomic_DNA"/>
</dbReference>
<dbReference type="InterPro" id="IPR052570">
    <property type="entry name" value="FliJ"/>
</dbReference>
<comment type="caution">
    <text evidence="12">The sequence shown here is derived from an EMBL/GenBank/DDBJ whole genome shotgun (WGS) entry which is preliminary data.</text>
</comment>
<evidence type="ECO:0000256" key="5">
    <source>
        <dbReference type="ARBA" id="ARBA00022475"/>
    </source>
</evidence>
<evidence type="ECO:0000256" key="4">
    <source>
        <dbReference type="ARBA" id="ARBA00022448"/>
    </source>
</evidence>
<dbReference type="GO" id="GO:0006935">
    <property type="term" value="P:chemotaxis"/>
    <property type="evidence" value="ECO:0007669"/>
    <property type="project" value="UniProtKB-KW"/>
</dbReference>
<comment type="subcellular location">
    <subcellularLocation>
        <location evidence="1">Cell membrane</location>
        <topology evidence="1">Peripheral membrane protein</topology>
        <orientation evidence="1">Cytoplasmic side</orientation>
    </subcellularLocation>
</comment>
<dbReference type="GO" id="GO:0009288">
    <property type="term" value="C:bacterial-type flagellum"/>
    <property type="evidence" value="ECO:0007669"/>
    <property type="project" value="InterPro"/>
</dbReference>
<keyword evidence="12" id="KW-0966">Cell projection</keyword>
<accession>A0A840RJR1</accession>
<keyword evidence="6" id="KW-0145">Chemotaxis</keyword>
<evidence type="ECO:0000256" key="8">
    <source>
        <dbReference type="ARBA" id="ARBA00022927"/>
    </source>
</evidence>
<comment type="similarity">
    <text evidence="2">Belongs to the FliJ family.</text>
</comment>
<keyword evidence="5" id="KW-1003">Cell membrane</keyword>
<name>A0A840RJR1_9NEIS</name>
<dbReference type="PANTHER" id="PTHR38786">
    <property type="entry name" value="FLAGELLAR FLIJ PROTEIN"/>
    <property type="match status" value="1"/>
</dbReference>
<gene>
    <name evidence="12" type="ORF">HNQ50_003578</name>
</gene>
<dbReference type="Gene3D" id="1.10.287.1700">
    <property type="match status" value="1"/>
</dbReference>
<evidence type="ECO:0000313" key="12">
    <source>
        <dbReference type="EMBL" id="MBB5192824.1"/>
    </source>
</evidence>
<keyword evidence="8" id="KW-0653">Protein transport</keyword>
<dbReference type="PANTHER" id="PTHR38786:SF1">
    <property type="entry name" value="FLAGELLAR FLIJ PROTEIN"/>
    <property type="match status" value="1"/>
</dbReference>
<dbReference type="RefSeq" id="WP_184102483.1">
    <property type="nucleotide sequence ID" value="NZ_JACHHN010000008.1"/>
</dbReference>
<dbReference type="Proteomes" id="UP000543030">
    <property type="component" value="Unassembled WGS sequence"/>
</dbReference>